<evidence type="ECO:0000313" key="2">
    <source>
        <dbReference type="EMBL" id="URI07452.1"/>
    </source>
</evidence>
<accession>A0ABY4S6D2</accession>
<sequence>MSARETASSQITAVGLSRHLFIRGSETSAAGHTLLRAEDQLNLVVAQNSTQQSSRSSKSNGVSAGVTLSASAGKGQGAGDATSYSNSQISGSRVTLESGGDTTLRGAVVQGERVRVEAGGNLGIESLQDQHQYREKSKQVGGSVTIGPSPGGSLSAAQTRINSDFLSVGEQSAIRAGDGGFDVQVAGKTQLTGAQITSTQAAIDQDNNRYEAKQGTTTTDLQNSARYEAKSVSVGLAVGTPKPGASLSAGLSGVGLGSDTGSASSTSTAGISGMEGNTAARTADAGSGLKPIFDKDKARQEVNAQVAITSEFGQQASKAAGDYAKQQYDQAKEAGDKQGMAAWEEGGQNRVALHVLVGGLTGGVQGAVGAGAASAAAPKLEELQAGLKTALKEAGLGDSAANLISGLAGGATAATIGAAASGGNTAGAVTAFNADINNRQLHPTEKQRIQQLAADKARTTCRGNGDCEKQVSLYWTDMLERAAKDRIETQDAIKNQAYYNQIIAASGKPGSEASLGMGERFFNDLGEAHLLLSANAGAPILDARGRPVLGTDGKPQTYFSATQAQRDNPYGNIFPGGSPNNQVSVIAGKEQRDQARLERLNVLSGQAVLDTTIEEILFGLRLPIRGGEQAVQGVARAWESSKVLAAGEILMSKGGNISAQQLTRVGNPAGLTSSELNMLKQIDSMNSAQAGTVREVVSDSYFQRNEFKAMDGKCGSDNCLDRVYLKGDKVIVNEVKPLNADGAISLNPGYAKKNPPTQGSLDWVTSRARLLEQSADPVKAQTGTAILKAIDDGNLTVVISGVNRNGMVIVKVKP</sequence>
<dbReference type="RefSeq" id="WP_250195687.1">
    <property type="nucleotide sequence ID" value="NZ_CP097635.1"/>
</dbReference>
<reference evidence="2" key="1">
    <citation type="submission" date="2022-05" db="EMBL/GenBank/DDBJ databases">
        <title>An RpoN-dependent PEP-CTERM gene is involved in floc formation of an Aquincola tertiaricarbonis strain.</title>
        <authorList>
            <person name="Qiu D."/>
            <person name="Xia M."/>
        </authorList>
    </citation>
    <scope>NUCLEOTIDE SEQUENCE</scope>
    <source>
        <strain evidence="2">RN12</strain>
    </source>
</reference>
<name>A0ABY4S6D2_AQUTE</name>
<dbReference type="Pfam" id="PF13332">
    <property type="entry name" value="Fil_haemagg_2"/>
    <property type="match status" value="1"/>
</dbReference>
<organism evidence="2 3">
    <name type="scientific">Aquincola tertiaricarbonis</name>
    <dbReference type="NCBI Taxonomy" id="391953"/>
    <lineage>
        <taxon>Bacteria</taxon>
        <taxon>Pseudomonadati</taxon>
        <taxon>Pseudomonadota</taxon>
        <taxon>Betaproteobacteria</taxon>
        <taxon>Burkholderiales</taxon>
        <taxon>Sphaerotilaceae</taxon>
        <taxon>Aquincola</taxon>
    </lineage>
</organism>
<dbReference type="EMBL" id="CP097635">
    <property type="protein sequence ID" value="URI07452.1"/>
    <property type="molecule type" value="Genomic_DNA"/>
</dbReference>
<proteinExistence type="predicted"/>
<feature type="region of interest" description="Disordered" evidence="1">
    <location>
        <begin position="71"/>
        <end position="100"/>
    </location>
</feature>
<gene>
    <name evidence="2" type="ORF">MW290_02190</name>
</gene>
<keyword evidence="3" id="KW-1185">Reference proteome</keyword>
<dbReference type="Proteomes" id="UP001056201">
    <property type="component" value="Chromosome 1"/>
</dbReference>
<dbReference type="InterPro" id="IPR025157">
    <property type="entry name" value="Hemagglutinin_rpt"/>
</dbReference>
<evidence type="ECO:0000313" key="3">
    <source>
        <dbReference type="Proteomes" id="UP001056201"/>
    </source>
</evidence>
<evidence type="ECO:0000256" key="1">
    <source>
        <dbReference type="SAM" id="MobiDB-lite"/>
    </source>
</evidence>
<protein>
    <submittedName>
        <fullName evidence="2">Hemagglutinin repeat-containing protein</fullName>
    </submittedName>
</protein>
<feature type="compositionally biased region" description="Polar residues" evidence="1">
    <location>
        <begin position="82"/>
        <end position="95"/>
    </location>
</feature>